<dbReference type="EMBL" id="MEUJ01000002">
    <property type="protein sequence ID" value="OGC40708.1"/>
    <property type="molecule type" value="Genomic_DNA"/>
</dbReference>
<accession>A0A1F4U6X2</accession>
<dbReference type="InterPro" id="IPR005532">
    <property type="entry name" value="SUMF_dom"/>
</dbReference>
<gene>
    <name evidence="2" type="ORF">A2438_00190</name>
</gene>
<dbReference type="Gene3D" id="3.90.1580.10">
    <property type="entry name" value="paralog of FGE (formylglycine-generating enzyme)"/>
    <property type="match status" value="1"/>
</dbReference>
<name>A0A1F4U6X2_UNCSA</name>
<reference evidence="2 3" key="1">
    <citation type="journal article" date="2016" name="Nat. Commun.">
        <title>Thousands of microbial genomes shed light on interconnected biogeochemical processes in an aquifer system.</title>
        <authorList>
            <person name="Anantharaman K."/>
            <person name="Brown C.T."/>
            <person name="Hug L.A."/>
            <person name="Sharon I."/>
            <person name="Castelle C.J."/>
            <person name="Probst A.J."/>
            <person name="Thomas B.C."/>
            <person name="Singh A."/>
            <person name="Wilkins M.J."/>
            <person name="Karaoz U."/>
            <person name="Brodie E.L."/>
            <person name="Williams K.H."/>
            <person name="Hubbard S.S."/>
            <person name="Banfield J.F."/>
        </authorList>
    </citation>
    <scope>NUCLEOTIDE SEQUENCE [LARGE SCALE GENOMIC DNA]</scope>
</reference>
<comment type="caution">
    <text evidence="2">The sequence shown here is derived from an EMBL/GenBank/DDBJ whole genome shotgun (WGS) entry which is preliminary data.</text>
</comment>
<dbReference type="Pfam" id="PF03781">
    <property type="entry name" value="FGE-sulfatase"/>
    <property type="match status" value="1"/>
</dbReference>
<dbReference type="AlphaFoldDB" id="A0A1F4U6X2"/>
<protein>
    <recommendedName>
        <fullName evidence="1">Sulfatase-modifying factor enzyme-like domain-containing protein</fullName>
    </recommendedName>
</protein>
<dbReference type="SUPFAM" id="SSF56436">
    <property type="entry name" value="C-type lectin-like"/>
    <property type="match status" value="1"/>
</dbReference>
<evidence type="ECO:0000259" key="1">
    <source>
        <dbReference type="Pfam" id="PF03781"/>
    </source>
</evidence>
<proteinExistence type="predicted"/>
<evidence type="ECO:0000313" key="2">
    <source>
        <dbReference type="EMBL" id="OGC40708.1"/>
    </source>
</evidence>
<dbReference type="InterPro" id="IPR016187">
    <property type="entry name" value="CTDL_fold"/>
</dbReference>
<organism evidence="2 3">
    <name type="scientific">candidate division WOR-1 bacterium RIFOXYC2_FULL_46_14</name>
    <dbReference type="NCBI Taxonomy" id="1802587"/>
    <lineage>
        <taxon>Bacteria</taxon>
        <taxon>Bacillati</taxon>
        <taxon>Saganbacteria</taxon>
    </lineage>
</organism>
<sequence>MINFKLIAFEGIKIDAEAVEAAGRALLERLQGNPDAGDPEMVNALRAVGLPISRPLVRKMIANGAMKAYLEERFVVATSLDLGMLDVPGENFRFMAGKITREMFRLFAKEEKYTPAGHNSDKLLEIIGSENAPLSDIVFVNMDDVNAFIAWARKKTGKKLRLPTEKEWLIAVRALRSQLKRITNFEWTSTDYAGTKKVLLSEEDDEYLYDYDLPEFRFLILSFRLVEDL</sequence>
<dbReference type="InterPro" id="IPR042095">
    <property type="entry name" value="SUMF_sf"/>
</dbReference>
<dbReference type="Proteomes" id="UP000179242">
    <property type="component" value="Unassembled WGS sequence"/>
</dbReference>
<feature type="domain" description="Sulfatase-modifying factor enzyme-like" evidence="1">
    <location>
        <begin position="90"/>
        <end position="176"/>
    </location>
</feature>
<evidence type="ECO:0000313" key="3">
    <source>
        <dbReference type="Proteomes" id="UP000179242"/>
    </source>
</evidence>